<comment type="subcellular location">
    <subcellularLocation>
        <location evidence="1">Cell membrane</location>
        <topology evidence="1">Multi-pass membrane protein</topology>
    </subcellularLocation>
</comment>
<feature type="transmembrane region" description="Helical" evidence="11">
    <location>
        <begin position="173"/>
        <end position="194"/>
    </location>
</feature>
<dbReference type="GO" id="GO:0005886">
    <property type="term" value="C:plasma membrane"/>
    <property type="evidence" value="ECO:0007669"/>
    <property type="project" value="UniProtKB-SubCell"/>
</dbReference>
<dbReference type="SUPFAM" id="SSF103481">
    <property type="entry name" value="Multidrug resistance efflux transporter EmrE"/>
    <property type="match status" value="2"/>
</dbReference>
<evidence type="ECO:0000313" key="13">
    <source>
        <dbReference type="EMBL" id="SNR86700.1"/>
    </source>
</evidence>
<dbReference type="AlphaFoldDB" id="A0A238ZTM0"/>
<keyword evidence="2" id="KW-1003">Cell membrane</keyword>
<dbReference type="InterPro" id="IPR037185">
    <property type="entry name" value="EmrE-like"/>
</dbReference>
<protein>
    <submittedName>
        <fullName evidence="13">EamA-like transporter family protein</fullName>
    </submittedName>
</protein>
<evidence type="ECO:0000313" key="14">
    <source>
        <dbReference type="Proteomes" id="UP000242915"/>
    </source>
</evidence>
<evidence type="ECO:0000256" key="7">
    <source>
        <dbReference type="ARBA" id="ARBA00022985"/>
    </source>
</evidence>
<reference evidence="14" key="1">
    <citation type="submission" date="2017-06" db="EMBL/GenBank/DDBJ databases">
        <authorList>
            <person name="Varghese N."/>
            <person name="Submissions S."/>
        </authorList>
    </citation>
    <scope>NUCLEOTIDE SEQUENCE [LARGE SCALE GENOMIC DNA]</scope>
    <source>
        <strain evidence="14">CIP 108523</strain>
    </source>
</reference>
<dbReference type="InterPro" id="IPR000620">
    <property type="entry name" value="EamA_dom"/>
</dbReference>
<dbReference type="GO" id="GO:0009245">
    <property type="term" value="P:lipid A biosynthetic process"/>
    <property type="evidence" value="ECO:0007669"/>
    <property type="project" value="UniProtKB-KW"/>
</dbReference>
<dbReference type="PANTHER" id="PTHR30561:SF9">
    <property type="entry name" value="4-AMINO-4-DEOXY-L-ARABINOSE-PHOSPHOUNDECAPRENOL FLIPPASE SUBUNIT ARNF-RELATED"/>
    <property type="match status" value="1"/>
</dbReference>
<evidence type="ECO:0000256" key="3">
    <source>
        <dbReference type="ARBA" id="ARBA00022516"/>
    </source>
</evidence>
<dbReference type="EMBL" id="FZOG01000001">
    <property type="protein sequence ID" value="SNR86700.1"/>
    <property type="molecule type" value="Genomic_DNA"/>
</dbReference>
<organism evidence="13 14">
    <name type="scientific">Pseudomonas segetis</name>
    <dbReference type="NCBI Taxonomy" id="298908"/>
    <lineage>
        <taxon>Bacteria</taxon>
        <taxon>Pseudomonadati</taxon>
        <taxon>Pseudomonadota</taxon>
        <taxon>Gammaproteobacteria</taxon>
        <taxon>Pseudomonadales</taxon>
        <taxon>Pseudomonadaceae</taxon>
        <taxon>Pseudomonas</taxon>
    </lineage>
</organism>
<gene>
    <name evidence="13" type="ORF">SAMN05216255_0680</name>
</gene>
<feature type="transmembrane region" description="Helical" evidence="11">
    <location>
        <begin position="57"/>
        <end position="76"/>
    </location>
</feature>
<sequence length="280" mass="29731">MDSSIFFAVLAAAMLHAGWNALIKIGLDRYLSVCLIQIGAGVAATCSLPLLPLPETAAWPWIMLSALLHIGYNGFLAHAYKYGDLSQVYPLSRGSSPLIVALIGVALLHETLSWGQISGLLILVTGIWLMALRTQKDSPFNTPLLLTALTTASFIAAYTLTDAVGARVNGDALSYAMWLFATNGLVTLVILVAMRGTTVLGKLGQHWKGGLSGGVMSLMAYSIVIWAMTLAPVAVVSALRESSVLFALLIGRLVLKETLPALRILSCVVILLGVVTLKLT</sequence>
<dbReference type="PANTHER" id="PTHR30561">
    <property type="entry name" value="SMR FAMILY PROTON-DEPENDENT DRUG EFFLUX TRANSPORTER SUGE"/>
    <property type="match status" value="1"/>
</dbReference>
<evidence type="ECO:0000256" key="2">
    <source>
        <dbReference type="ARBA" id="ARBA00022475"/>
    </source>
</evidence>
<keyword evidence="14" id="KW-1185">Reference proteome</keyword>
<evidence type="ECO:0000256" key="5">
    <source>
        <dbReference type="ARBA" id="ARBA00022556"/>
    </source>
</evidence>
<evidence type="ECO:0000256" key="6">
    <source>
        <dbReference type="ARBA" id="ARBA00022692"/>
    </source>
</evidence>
<accession>A0A238ZTM0</accession>
<feature type="domain" description="EamA" evidence="12">
    <location>
        <begin position="145"/>
        <end position="276"/>
    </location>
</feature>
<dbReference type="GO" id="GO:0009103">
    <property type="term" value="P:lipopolysaccharide biosynthetic process"/>
    <property type="evidence" value="ECO:0007669"/>
    <property type="project" value="UniProtKB-KW"/>
</dbReference>
<keyword evidence="7" id="KW-0448">Lipopolysaccharide biosynthesis</keyword>
<dbReference type="Pfam" id="PF00892">
    <property type="entry name" value="EamA"/>
    <property type="match status" value="2"/>
</dbReference>
<evidence type="ECO:0000256" key="11">
    <source>
        <dbReference type="SAM" id="Phobius"/>
    </source>
</evidence>
<feature type="domain" description="EamA" evidence="12">
    <location>
        <begin position="6"/>
        <end position="131"/>
    </location>
</feature>
<evidence type="ECO:0000256" key="8">
    <source>
        <dbReference type="ARBA" id="ARBA00022989"/>
    </source>
</evidence>
<feature type="transmembrane region" description="Helical" evidence="11">
    <location>
        <begin position="6"/>
        <end position="23"/>
    </location>
</feature>
<evidence type="ECO:0000256" key="1">
    <source>
        <dbReference type="ARBA" id="ARBA00004651"/>
    </source>
</evidence>
<keyword evidence="9" id="KW-0443">Lipid metabolism</keyword>
<feature type="transmembrane region" description="Helical" evidence="11">
    <location>
        <begin position="88"/>
        <end position="108"/>
    </location>
</feature>
<evidence type="ECO:0000259" key="12">
    <source>
        <dbReference type="Pfam" id="PF00892"/>
    </source>
</evidence>
<keyword evidence="5" id="KW-0441">Lipid A biosynthesis</keyword>
<feature type="transmembrane region" description="Helical" evidence="11">
    <location>
        <begin position="144"/>
        <end position="161"/>
    </location>
</feature>
<dbReference type="RefSeq" id="WP_089358784.1">
    <property type="nucleotide sequence ID" value="NZ_FZOG01000001.1"/>
</dbReference>
<keyword evidence="10 11" id="KW-0472">Membrane</keyword>
<evidence type="ECO:0000256" key="10">
    <source>
        <dbReference type="ARBA" id="ARBA00023136"/>
    </source>
</evidence>
<feature type="transmembrane region" description="Helical" evidence="11">
    <location>
        <begin position="114"/>
        <end position="132"/>
    </location>
</feature>
<keyword evidence="4" id="KW-0997">Cell inner membrane</keyword>
<dbReference type="GO" id="GO:0022857">
    <property type="term" value="F:transmembrane transporter activity"/>
    <property type="evidence" value="ECO:0007669"/>
    <property type="project" value="InterPro"/>
</dbReference>
<feature type="transmembrane region" description="Helical" evidence="11">
    <location>
        <begin position="259"/>
        <end position="277"/>
    </location>
</feature>
<evidence type="ECO:0000256" key="9">
    <source>
        <dbReference type="ARBA" id="ARBA00023098"/>
    </source>
</evidence>
<dbReference type="Proteomes" id="UP000242915">
    <property type="component" value="Unassembled WGS sequence"/>
</dbReference>
<keyword evidence="3" id="KW-0444">Lipid biosynthesis</keyword>
<feature type="transmembrane region" description="Helical" evidence="11">
    <location>
        <begin position="30"/>
        <end position="51"/>
    </location>
</feature>
<feature type="transmembrane region" description="Helical" evidence="11">
    <location>
        <begin position="215"/>
        <end position="239"/>
    </location>
</feature>
<proteinExistence type="predicted"/>
<keyword evidence="6 11" id="KW-0812">Transmembrane</keyword>
<dbReference type="InterPro" id="IPR000390">
    <property type="entry name" value="Small_drug/metabolite_transptr"/>
</dbReference>
<keyword evidence="8 11" id="KW-1133">Transmembrane helix</keyword>
<dbReference type="Gene3D" id="1.10.3730.20">
    <property type="match status" value="2"/>
</dbReference>
<name>A0A238ZTM0_9PSED</name>
<evidence type="ECO:0000256" key="4">
    <source>
        <dbReference type="ARBA" id="ARBA00022519"/>
    </source>
</evidence>